<dbReference type="Proteomes" id="UP001162483">
    <property type="component" value="Unassembled WGS sequence"/>
</dbReference>
<name>A0ABN9FZU3_9NEOB</name>
<organism evidence="1 2">
    <name type="scientific">Staurois parvus</name>
    <dbReference type="NCBI Taxonomy" id="386267"/>
    <lineage>
        <taxon>Eukaryota</taxon>
        <taxon>Metazoa</taxon>
        <taxon>Chordata</taxon>
        <taxon>Craniata</taxon>
        <taxon>Vertebrata</taxon>
        <taxon>Euteleostomi</taxon>
        <taxon>Amphibia</taxon>
        <taxon>Batrachia</taxon>
        <taxon>Anura</taxon>
        <taxon>Neobatrachia</taxon>
        <taxon>Ranoidea</taxon>
        <taxon>Ranidae</taxon>
        <taxon>Staurois</taxon>
    </lineage>
</organism>
<gene>
    <name evidence="1" type="ORF">SPARVUS_LOCUS13163255</name>
</gene>
<accession>A0ABN9FZU3</accession>
<comment type="caution">
    <text evidence="1">The sequence shown here is derived from an EMBL/GenBank/DDBJ whole genome shotgun (WGS) entry which is preliminary data.</text>
</comment>
<dbReference type="EMBL" id="CATNWA010017716">
    <property type="protein sequence ID" value="CAI9602638.1"/>
    <property type="molecule type" value="Genomic_DNA"/>
</dbReference>
<evidence type="ECO:0000313" key="2">
    <source>
        <dbReference type="Proteomes" id="UP001162483"/>
    </source>
</evidence>
<proteinExistence type="predicted"/>
<sequence length="51" mass="5090">MVLALVAARHTGPAFALSCSQAPGPAIALVAARHRVRLALVAHTGTGLACT</sequence>
<keyword evidence="2" id="KW-1185">Reference proteome</keyword>
<evidence type="ECO:0000313" key="1">
    <source>
        <dbReference type="EMBL" id="CAI9602638.1"/>
    </source>
</evidence>
<protein>
    <submittedName>
        <fullName evidence="1">Uncharacterized protein</fullName>
    </submittedName>
</protein>
<reference evidence="1" key="1">
    <citation type="submission" date="2023-05" db="EMBL/GenBank/DDBJ databases">
        <authorList>
            <person name="Stuckert A."/>
        </authorList>
    </citation>
    <scope>NUCLEOTIDE SEQUENCE</scope>
</reference>